<dbReference type="InterPro" id="IPR004872">
    <property type="entry name" value="Lipoprotein_NlpA"/>
</dbReference>
<dbReference type="CDD" id="cd13597">
    <property type="entry name" value="PBP2_lipoprotein_Tp32"/>
    <property type="match status" value="1"/>
</dbReference>
<sequence length="272" mass="30261">MKKRTLWSVITVAVAVLILGACGNKKSDDSVLKVGASPVPHAEILEHVKPLLEKEGVKLEVTTYTDYVLPNKALESGDIDANYFQHVPFFNEAVKENDYDFVNAGAIHLEPVGLYSKKYKSLQEIPDDSTIYVSSSVSDWPRVLTILEDAGLITLKEGVDRTTATFDDIDKNTKKLKFNHESDPAIMTTLYDNEEGAAVLINSNFAVDQGLNPKKDAIALEKESSPYANIIAVRKEDENNENVKKLVKVLRSKEVQDWITKKWNGAIVPVNE</sequence>
<dbReference type="PIRSF" id="PIRSF002854">
    <property type="entry name" value="MetQ"/>
    <property type="match status" value="1"/>
</dbReference>
<dbReference type="HOGENOM" id="CLU_067080_0_0_9"/>
<comment type="subcellular location">
    <subcellularLocation>
        <location evidence="1">Membrane</location>
        <topology evidence="1">Lipid-anchor</topology>
    </subcellularLocation>
</comment>
<accession>A0A125W2L6</accession>
<dbReference type="SUPFAM" id="SSF53850">
    <property type="entry name" value="Periplasmic binding protein-like II"/>
    <property type="match status" value="1"/>
</dbReference>
<evidence type="ECO:0000313" key="8">
    <source>
        <dbReference type="EMBL" id="EFM81508.1"/>
    </source>
</evidence>
<evidence type="ECO:0000256" key="6">
    <source>
        <dbReference type="PIRNR" id="PIRNR002854"/>
    </source>
</evidence>
<evidence type="ECO:0000256" key="3">
    <source>
        <dbReference type="ARBA" id="ARBA00023136"/>
    </source>
</evidence>
<keyword evidence="3" id="KW-0472">Membrane</keyword>
<proteinExistence type="inferred from homology"/>
<dbReference type="EMBL" id="AEBR01000103">
    <property type="protein sequence ID" value="EFM81508.1"/>
    <property type="molecule type" value="Genomic_DNA"/>
</dbReference>
<evidence type="ECO:0000256" key="7">
    <source>
        <dbReference type="PIRSR" id="PIRSR002854-1"/>
    </source>
</evidence>
<dbReference type="RefSeq" id="WP_002362228.1">
    <property type="nucleotide sequence ID" value="NZ_GL454487.1"/>
</dbReference>
<comment type="caution">
    <text evidence="8">The sequence shown here is derived from an EMBL/GenBank/DDBJ whole genome shotgun (WGS) entry which is preliminary data.</text>
</comment>
<evidence type="ECO:0000256" key="2">
    <source>
        <dbReference type="ARBA" id="ARBA00022729"/>
    </source>
</evidence>
<dbReference type="Proteomes" id="UP000004846">
    <property type="component" value="Unassembled WGS sequence"/>
</dbReference>
<organism evidence="8 9">
    <name type="scientific">Enterococcus faecalis TX4248</name>
    <dbReference type="NCBI Taxonomy" id="749495"/>
    <lineage>
        <taxon>Bacteria</taxon>
        <taxon>Bacillati</taxon>
        <taxon>Bacillota</taxon>
        <taxon>Bacilli</taxon>
        <taxon>Lactobacillales</taxon>
        <taxon>Enterococcaceae</taxon>
        <taxon>Enterococcus</taxon>
    </lineage>
</organism>
<evidence type="ECO:0000256" key="1">
    <source>
        <dbReference type="ARBA" id="ARBA00004635"/>
    </source>
</evidence>
<protein>
    <recommendedName>
        <fullName evidence="6">Lipoprotein</fullName>
    </recommendedName>
</protein>
<dbReference type="PROSITE" id="PS51257">
    <property type="entry name" value="PROKAR_LIPOPROTEIN"/>
    <property type="match status" value="1"/>
</dbReference>
<gene>
    <name evidence="8" type="ORF">HMPREF9498_02845</name>
</gene>
<keyword evidence="2" id="KW-0732">Signal</keyword>
<dbReference type="PANTHER" id="PTHR30429">
    <property type="entry name" value="D-METHIONINE-BINDING LIPOPROTEIN METQ"/>
    <property type="match status" value="1"/>
</dbReference>
<comment type="similarity">
    <text evidence="6">Belongs to the nlpA lipoprotein family.</text>
</comment>
<dbReference type="AlphaFoldDB" id="A0A125W2L6"/>
<name>A0A125W2L6_ENTFL</name>
<dbReference type="Pfam" id="PF03180">
    <property type="entry name" value="Lipoprotein_9"/>
    <property type="match status" value="1"/>
</dbReference>
<evidence type="ECO:0000256" key="5">
    <source>
        <dbReference type="ARBA" id="ARBA00023288"/>
    </source>
</evidence>
<keyword evidence="5 6" id="KW-0449">Lipoprotein</keyword>
<dbReference type="Gene3D" id="3.40.190.10">
    <property type="entry name" value="Periplasmic binding protein-like II"/>
    <property type="match status" value="2"/>
</dbReference>
<reference evidence="8 9" key="1">
    <citation type="submission" date="2010-07" db="EMBL/GenBank/DDBJ databases">
        <authorList>
            <person name="Sid Ahmed O."/>
        </authorList>
    </citation>
    <scope>NUCLEOTIDE SEQUENCE [LARGE SCALE GENOMIC DNA]</scope>
    <source>
        <strain evidence="8 9">TX4248</strain>
    </source>
</reference>
<keyword evidence="4" id="KW-0564">Palmitate</keyword>
<evidence type="ECO:0000256" key="4">
    <source>
        <dbReference type="ARBA" id="ARBA00023139"/>
    </source>
</evidence>
<dbReference type="GO" id="GO:0016020">
    <property type="term" value="C:membrane"/>
    <property type="evidence" value="ECO:0007669"/>
    <property type="project" value="UniProtKB-SubCell"/>
</dbReference>
<feature type="lipid moiety-binding region" description="S-diacylglycerol cysteine" evidence="7">
    <location>
        <position position="22"/>
    </location>
</feature>
<evidence type="ECO:0000313" key="9">
    <source>
        <dbReference type="Proteomes" id="UP000004846"/>
    </source>
</evidence>
<dbReference type="PANTHER" id="PTHR30429:SF0">
    <property type="entry name" value="METHIONINE-BINDING LIPOPROTEIN METQ"/>
    <property type="match status" value="1"/>
</dbReference>